<keyword evidence="2" id="KW-0808">Transferase</keyword>
<keyword evidence="3" id="KW-0949">S-adenosyl-L-methionine</keyword>
<evidence type="ECO:0000256" key="3">
    <source>
        <dbReference type="ARBA" id="ARBA00022691"/>
    </source>
</evidence>
<dbReference type="PANTHER" id="PTHR43712">
    <property type="entry name" value="PUTATIVE (AFU_ORTHOLOGUE AFUA_4G14580)-RELATED"/>
    <property type="match status" value="1"/>
</dbReference>
<dbReference type="SUPFAM" id="SSF46785">
    <property type="entry name" value="Winged helix' DNA-binding domain"/>
    <property type="match status" value="1"/>
</dbReference>
<evidence type="ECO:0000313" key="5">
    <source>
        <dbReference type="EMBL" id="KID60702.1"/>
    </source>
</evidence>
<dbReference type="VEuPathDB" id="FungiDB:MAN_09837"/>
<evidence type="ECO:0000256" key="2">
    <source>
        <dbReference type="ARBA" id="ARBA00022679"/>
    </source>
</evidence>
<dbReference type="PANTHER" id="PTHR43712:SF11">
    <property type="entry name" value="O-METHYLTRANSFERASE (AFU_ORTHOLOGUE AFUA_2G17820)-RELATED"/>
    <property type="match status" value="1"/>
</dbReference>
<dbReference type="EMBL" id="AZNF01000018">
    <property type="protein sequence ID" value="KID60702.1"/>
    <property type="molecule type" value="Genomic_DNA"/>
</dbReference>
<protein>
    <submittedName>
        <fullName evidence="5">O-methyltransferase</fullName>
    </submittedName>
</protein>
<dbReference type="GO" id="GO:0008171">
    <property type="term" value="F:O-methyltransferase activity"/>
    <property type="evidence" value="ECO:0007669"/>
    <property type="project" value="InterPro"/>
</dbReference>
<feature type="domain" description="O-methyltransferase C-terminal" evidence="4">
    <location>
        <begin position="180"/>
        <end position="390"/>
    </location>
</feature>
<dbReference type="Pfam" id="PF00891">
    <property type="entry name" value="Methyltransf_2"/>
    <property type="match status" value="1"/>
</dbReference>
<dbReference type="InterPro" id="IPR016461">
    <property type="entry name" value="COMT-like"/>
</dbReference>
<feature type="non-terminal residue" evidence="5">
    <location>
        <position position="1"/>
    </location>
</feature>
<proteinExistence type="predicted"/>
<reference evidence="5 6" key="1">
    <citation type="journal article" date="2014" name="Proc. Natl. Acad. Sci. U.S.A.">
        <title>Trajectory and genomic determinants of fungal-pathogen speciation and host adaptation.</title>
        <authorList>
            <person name="Hu X."/>
            <person name="Xiao G."/>
            <person name="Zheng P."/>
            <person name="Shang Y."/>
            <person name="Su Y."/>
            <person name="Zhang X."/>
            <person name="Liu X."/>
            <person name="Zhan S."/>
            <person name="St Leger R.J."/>
            <person name="Wang C."/>
        </authorList>
    </citation>
    <scope>NUCLEOTIDE SEQUENCE [LARGE SCALE GENOMIC DNA]</scope>
    <source>
        <strain evidence="5 6">ARSEF 549</strain>
    </source>
</reference>
<dbReference type="InterPro" id="IPR029063">
    <property type="entry name" value="SAM-dependent_MTases_sf"/>
</dbReference>
<name>A0A0B4EYE9_METAF</name>
<evidence type="ECO:0000259" key="4">
    <source>
        <dbReference type="Pfam" id="PF00891"/>
    </source>
</evidence>
<dbReference type="InterPro" id="IPR001077">
    <property type="entry name" value="COMT_C"/>
</dbReference>
<organism evidence="5 6">
    <name type="scientific">Metarhizium anisopliae (strain ARSEF 549)</name>
    <dbReference type="NCBI Taxonomy" id="3151832"/>
    <lineage>
        <taxon>Eukaryota</taxon>
        <taxon>Fungi</taxon>
        <taxon>Dikarya</taxon>
        <taxon>Ascomycota</taxon>
        <taxon>Pezizomycotina</taxon>
        <taxon>Sordariomycetes</taxon>
        <taxon>Hypocreomycetidae</taxon>
        <taxon>Hypocreales</taxon>
        <taxon>Clavicipitaceae</taxon>
        <taxon>Metarhizium</taxon>
    </lineage>
</organism>
<dbReference type="Proteomes" id="UP000031186">
    <property type="component" value="Unassembled WGS sequence"/>
</dbReference>
<dbReference type="HOGENOM" id="CLU_005533_5_0_1"/>
<dbReference type="InterPro" id="IPR036388">
    <property type="entry name" value="WH-like_DNA-bd_sf"/>
</dbReference>
<keyword evidence="6" id="KW-1185">Reference proteome</keyword>
<evidence type="ECO:0000256" key="1">
    <source>
        <dbReference type="ARBA" id="ARBA00022603"/>
    </source>
</evidence>
<dbReference type="Gene3D" id="1.10.10.10">
    <property type="entry name" value="Winged helix-like DNA-binding domain superfamily/Winged helix DNA-binding domain"/>
    <property type="match status" value="1"/>
</dbReference>
<keyword evidence="1" id="KW-0489">Methyltransferase</keyword>
<dbReference type="InterPro" id="IPR036390">
    <property type="entry name" value="WH_DNA-bd_sf"/>
</dbReference>
<dbReference type="GO" id="GO:0032259">
    <property type="term" value="P:methylation"/>
    <property type="evidence" value="ECO:0007669"/>
    <property type="project" value="UniProtKB-KW"/>
</dbReference>
<gene>
    <name evidence="5" type="ORF">MAN_09837</name>
</gene>
<evidence type="ECO:0000313" key="6">
    <source>
        <dbReference type="Proteomes" id="UP000031186"/>
    </source>
</evidence>
<dbReference type="AlphaFoldDB" id="A0A0B4EYE9"/>
<dbReference type="SUPFAM" id="SSF53335">
    <property type="entry name" value="S-adenosyl-L-methionine-dependent methyltransferases"/>
    <property type="match status" value="1"/>
</dbReference>
<dbReference type="Gene3D" id="3.40.50.150">
    <property type="entry name" value="Vaccinia Virus protein VP39"/>
    <property type="match status" value="1"/>
</dbReference>
<comment type="caution">
    <text evidence="5">The sequence shown here is derived from an EMBL/GenBank/DDBJ whole genome shotgun (WGS) entry which is preliminary data.</text>
</comment>
<accession>A0A0B4EYE9</accession>
<sequence length="418" mass="46655">MAMVPPSAPSHADQLRKLAEQIHSAVEASSNGETDNTNDIVRQCHTMQYRAESPEVFAARIRHQPLDLLALMIAVEGGMLHALAHRDDQETSAYKLAELTSRPKSHIVRTLRLLTAIGVCDEVGIRRYRANDKTLVLATKGQIGGLRVSSLPVCGITTKIEEYCSSLASASDGDAPPPSAYSYTFGKPMYEALRENPARRADFDDYMQGRKHEKNRKWFDVYPAMAQLATRNSGNDKRLDTSAMTIVDVGGSRGHDLESFVNAFDFKGRLVLQDLPETINPLLAEEGAEKRVFSAMPYDFFTPQPIKAATLYLLLACLHNWDDEASRKILQTLADAMDPQASRLLISAVLLPDFGADRRSAELDVQMWVLQQANHRTKRDMEDLVASAGLEVVKVWENGERESIIEVKVPLSRYEIHY</sequence>
<dbReference type="PROSITE" id="PS51683">
    <property type="entry name" value="SAM_OMT_II"/>
    <property type="match status" value="1"/>
</dbReference>